<dbReference type="PANTHER" id="PTHR27001">
    <property type="entry name" value="OS01G0253100 PROTEIN"/>
    <property type="match status" value="1"/>
</dbReference>
<feature type="domain" description="Protein kinase" evidence="3">
    <location>
        <begin position="1"/>
        <end position="105"/>
    </location>
</feature>
<dbReference type="GeneID" id="122142369"/>
<gene>
    <name evidence="4" type="primary">LOC122142369</name>
</gene>
<dbReference type="OrthoDB" id="4062651at2759"/>
<dbReference type="RefSeq" id="XP_042608723.1">
    <property type="nucleotide sequence ID" value="XM_042752789.1"/>
</dbReference>
<dbReference type="KEGG" id="ccar:122142369"/>
<dbReference type="GO" id="GO:0005886">
    <property type="term" value="C:plasma membrane"/>
    <property type="evidence" value="ECO:0007669"/>
    <property type="project" value="TreeGrafter"/>
</dbReference>
<dbReference type="Proteomes" id="UP001155660">
    <property type="component" value="Chromosome B25"/>
</dbReference>
<evidence type="ECO:0000256" key="1">
    <source>
        <dbReference type="ARBA" id="ARBA00022741"/>
    </source>
</evidence>
<dbReference type="InterPro" id="IPR001245">
    <property type="entry name" value="Ser-Thr/Tyr_kinase_cat_dom"/>
</dbReference>
<dbReference type="PROSITE" id="PS50011">
    <property type="entry name" value="PROTEIN_KINASE_DOM"/>
    <property type="match status" value="1"/>
</dbReference>
<evidence type="ECO:0000313" key="4">
    <source>
        <dbReference type="RefSeq" id="XP_042608723.1"/>
    </source>
</evidence>
<proteinExistence type="predicted"/>
<keyword evidence="2" id="KW-0067">ATP-binding</keyword>
<sequence length="105" mass="11748">MANEKLNPMDDSSLEDLRTQFNQEIQTLRSLKHENLVSMVGFSSDGEHLCLVYEFMPGGSLLERLACADGASALSWLSRCCISAGAARGLQYLHQNNHIHRDVKR</sequence>
<reference evidence="4" key="1">
    <citation type="submission" date="2025-08" db="UniProtKB">
        <authorList>
            <consortium name="RefSeq"/>
        </authorList>
    </citation>
    <scope>IDENTIFICATION</scope>
    <source>
        <tissue evidence="4">Muscle</tissue>
    </source>
</reference>
<dbReference type="InterPro" id="IPR000719">
    <property type="entry name" value="Prot_kinase_dom"/>
</dbReference>
<dbReference type="AlphaFoldDB" id="A0A9R0AS31"/>
<organism evidence="4">
    <name type="scientific">Cyprinus carpio</name>
    <name type="common">Common carp</name>
    <dbReference type="NCBI Taxonomy" id="7962"/>
    <lineage>
        <taxon>Eukaryota</taxon>
        <taxon>Metazoa</taxon>
        <taxon>Chordata</taxon>
        <taxon>Craniata</taxon>
        <taxon>Vertebrata</taxon>
        <taxon>Euteleostomi</taxon>
        <taxon>Actinopterygii</taxon>
        <taxon>Neopterygii</taxon>
        <taxon>Teleostei</taxon>
        <taxon>Ostariophysi</taxon>
        <taxon>Cypriniformes</taxon>
        <taxon>Cyprinidae</taxon>
        <taxon>Cyprininae</taxon>
        <taxon>Cyprinus</taxon>
    </lineage>
</organism>
<dbReference type="PANTHER" id="PTHR27001:SF931">
    <property type="entry name" value="OS11G0664100 PROTEIN"/>
    <property type="match status" value="1"/>
</dbReference>
<name>A0A9R0AS31_CYPCA</name>
<dbReference type="GO" id="GO:0004672">
    <property type="term" value="F:protein kinase activity"/>
    <property type="evidence" value="ECO:0007669"/>
    <property type="project" value="InterPro"/>
</dbReference>
<protein>
    <submittedName>
        <fullName evidence="4">Interleukin-1 receptor-associated kinase 4-like</fullName>
    </submittedName>
</protein>
<keyword evidence="1" id="KW-0547">Nucleotide-binding</keyword>
<accession>A0A9R0AS31</accession>
<evidence type="ECO:0000256" key="2">
    <source>
        <dbReference type="ARBA" id="ARBA00022840"/>
    </source>
</evidence>
<dbReference type="GO" id="GO:0005524">
    <property type="term" value="F:ATP binding"/>
    <property type="evidence" value="ECO:0007669"/>
    <property type="project" value="UniProtKB-KW"/>
</dbReference>
<dbReference type="Pfam" id="PF07714">
    <property type="entry name" value="PK_Tyr_Ser-Thr"/>
    <property type="match status" value="1"/>
</dbReference>
<evidence type="ECO:0000259" key="3">
    <source>
        <dbReference type="PROSITE" id="PS50011"/>
    </source>
</evidence>